<dbReference type="EMBL" id="AGTP01022329">
    <property type="status" value="NOT_ANNOTATED_CDS"/>
    <property type="molecule type" value="Genomic_DNA"/>
</dbReference>
<dbReference type="InterPro" id="IPR001680">
    <property type="entry name" value="WD40_rpt"/>
</dbReference>
<dbReference type="GeneTree" id="ENSGT00390000012017"/>
<dbReference type="PANTHER" id="PTHR44525">
    <property type="entry name" value="WD REPEAT-CONTAINING PROTEIN 27"/>
    <property type="match status" value="1"/>
</dbReference>
<keyword evidence="1" id="KW-0853">WD repeat</keyword>
<dbReference type="PANTHER" id="PTHR44525:SF1">
    <property type="entry name" value="WD REPEAT-CONTAINING PROTEIN 27"/>
    <property type="match status" value="1"/>
</dbReference>
<dbReference type="EMBL" id="AGTP01022337">
    <property type="status" value="NOT_ANNOTATED_CDS"/>
    <property type="molecule type" value="Genomic_DNA"/>
</dbReference>
<dbReference type="GO" id="GO:0005654">
    <property type="term" value="C:nucleoplasm"/>
    <property type="evidence" value="ECO:0007669"/>
    <property type="project" value="Ensembl"/>
</dbReference>
<dbReference type="Proteomes" id="UP000005215">
    <property type="component" value="Unassembled WGS sequence"/>
</dbReference>
<protein>
    <submittedName>
        <fullName evidence="2">WD repeat domain 27</fullName>
    </submittedName>
</protein>
<dbReference type="SMART" id="SM00320">
    <property type="entry name" value="WD40"/>
    <property type="match status" value="10"/>
</dbReference>
<dbReference type="Pfam" id="PF00400">
    <property type="entry name" value="WD40"/>
    <property type="match status" value="5"/>
</dbReference>
<dbReference type="Gene3D" id="2.130.10.10">
    <property type="entry name" value="YVTN repeat-like/Quinoprotein amine dehydrogenase"/>
    <property type="match status" value="4"/>
</dbReference>
<dbReference type="InterPro" id="IPR036322">
    <property type="entry name" value="WD40_repeat_dom_sf"/>
</dbReference>
<sequence>MAQEVSCIGDCEDTIITEKYLAESTEASSHVQLACSMLYCAFPLHGNQLCLWSIRDPSHQLLILQGHLQSITAMAFGNKENPPLICSASQDCLMIWNLDECREKSLKGLVPRGTVMGTLLEKVLYLRFSPDDRVVAACAGSRVLVLDVESPSVLVELEGHQGTVTAAEFCPWQGQILISVSEDRSFKVWDHCMGTLVYSSSVFAAYPLLSLFIHEDSKQLLTGCADGQLWVFSLVERHRYRCVARVDLRKRNKAFFTRRMESEGCSLPEESQRPSRKMLDQGEEAEAALPILMLASCYLPRLLDAGCGVLPSESSACLWIASSTGLFIFHLASLELEHALHFKDFRCLSVQVAGSCAVTSQAADHKAFCLLTSMFGKRIAILEVSLDTLVRSQQGPVPEKALSVLASSCVLPTSPLYLGVVKGKSTKPSGQKQSAVQSAVGDQPLVFHAKVRSSGYALPPRVTMFSPKTNIKKDGKRSSKCKINCKREEYPLETSVPSKPSKQVAVCQEPTAVSCVQFSGDGRWLACGLANSLSLIFEASLTGTPAALSGHDGAVSTLCWSHDQRWLLSAAQDQTLRLWSVHRKELLLLLDRGRLCKPVPSAQFYYMDAFILLSSGQELQLLRYHVDPVRDEIKRYKPRSRYECVLRLSTRGATEVTSLSAVNDFYSHVVLTAGRNRTLQVFDLNTGCSAAVIAEAHSRPIHQICQNKGSSFTTQQFQAYNLFLTTAVGEGVRLWDLRTLRCERSFEGHPNRGYPCRIAFSPCGRFVACGAEDRHAYVYNLGCSTFSHRLAGHTDTVSEVAFNPAAPQLATATVDGKLQLFVAQ</sequence>
<dbReference type="EMBL" id="AGTP01022335">
    <property type="status" value="NOT_ANNOTATED_CDS"/>
    <property type="molecule type" value="Genomic_DNA"/>
</dbReference>
<dbReference type="EMBL" id="AGTP01022333">
    <property type="status" value="NOT_ANNOTATED_CDS"/>
    <property type="molecule type" value="Genomic_DNA"/>
</dbReference>
<dbReference type="InterPro" id="IPR015943">
    <property type="entry name" value="WD40/YVTN_repeat-like_dom_sf"/>
</dbReference>
<dbReference type="EMBL" id="AGTP01022331">
    <property type="status" value="NOT_ANNOTATED_CDS"/>
    <property type="molecule type" value="Genomic_DNA"/>
</dbReference>
<evidence type="ECO:0000256" key="1">
    <source>
        <dbReference type="PROSITE-ProRule" id="PRU00221"/>
    </source>
</evidence>
<dbReference type="EMBL" id="AGTP01022328">
    <property type="status" value="NOT_ANNOTATED_CDS"/>
    <property type="molecule type" value="Genomic_DNA"/>
</dbReference>
<dbReference type="EMBL" id="AGTP01022330">
    <property type="status" value="NOT_ANNOTATED_CDS"/>
    <property type="molecule type" value="Genomic_DNA"/>
</dbReference>
<dbReference type="Ensembl" id="ENSSTOT00000037456.1">
    <property type="protein sequence ID" value="ENSSTOP00000025228.1"/>
    <property type="gene ID" value="ENSSTOG00000021993.2"/>
</dbReference>
<gene>
    <name evidence="2" type="primary">WDR27</name>
</gene>
<feature type="repeat" description="WD" evidence="1">
    <location>
        <begin position="157"/>
        <end position="190"/>
    </location>
</feature>
<dbReference type="InParanoid" id="A0A287CVD2"/>
<organism evidence="2 3">
    <name type="scientific">Ictidomys tridecemlineatus</name>
    <name type="common">Thirteen-lined ground squirrel</name>
    <name type="synonym">Spermophilus tridecemlineatus</name>
    <dbReference type="NCBI Taxonomy" id="43179"/>
    <lineage>
        <taxon>Eukaryota</taxon>
        <taxon>Metazoa</taxon>
        <taxon>Chordata</taxon>
        <taxon>Craniata</taxon>
        <taxon>Vertebrata</taxon>
        <taxon>Euteleostomi</taxon>
        <taxon>Mammalia</taxon>
        <taxon>Eutheria</taxon>
        <taxon>Euarchontoglires</taxon>
        <taxon>Glires</taxon>
        <taxon>Rodentia</taxon>
        <taxon>Sciuromorpha</taxon>
        <taxon>Sciuridae</taxon>
        <taxon>Xerinae</taxon>
        <taxon>Marmotini</taxon>
        <taxon>Ictidomys</taxon>
    </lineage>
</organism>
<proteinExistence type="predicted"/>
<accession>A0A287CVD2</accession>
<feature type="repeat" description="WD" evidence="1">
    <location>
        <begin position="548"/>
        <end position="589"/>
    </location>
</feature>
<reference evidence="3" key="1">
    <citation type="submission" date="2011-11" db="EMBL/GenBank/DDBJ databases">
        <title>The Draft Genome of Spermophilus tridecemlineatus.</title>
        <authorList>
            <consortium name="The Broad Institute Genome Assembly &amp; Analysis Group"/>
            <consortium name="Computational R&amp;D Group"/>
            <consortium name="and Sequencing Platform"/>
            <person name="Di Palma F."/>
            <person name="Alfoldi J."/>
            <person name="Johnson J."/>
            <person name="Berlin A."/>
            <person name="Gnerre S."/>
            <person name="Jaffe D."/>
            <person name="MacCallum I."/>
            <person name="Young S."/>
            <person name="Walker B.J."/>
            <person name="Lindblad-Toh K."/>
        </authorList>
    </citation>
    <scope>NUCLEOTIDE SEQUENCE [LARGE SCALE GENOMIC DNA]</scope>
</reference>
<feature type="repeat" description="WD" evidence="1">
    <location>
        <begin position="790"/>
        <end position="824"/>
    </location>
</feature>
<dbReference type="STRING" id="43179.ENSSTOP00000025228"/>
<evidence type="ECO:0000313" key="3">
    <source>
        <dbReference type="Proteomes" id="UP000005215"/>
    </source>
</evidence>
<dbReference type="eggNOG" id="KOG0266">
    <property type="taxonomic scope" value="Eukaryota"/>
</dbReference>
<dbReference type="EMBL" id="AGTP01022336">
    <property type="status" value="NOT_ANNOTATED_CDS"/>
    <property type="molecule type" value="Genomic_DNA"/>
</dbReference>
<dbReference type="PROSITE" id="PS50294">
    <property type="entry name" value="WD_REPEATS_REGION"/>
    <property type="match status" value="3"/>
</dbReference>
<dbReference type="AlphaFoldDB" id="A0A287CVD2"/>
<dbReference type="PROSITE" id="PS50082">
    <property type="entry name" value="WD_REPEATS_2"/>
    <property type="match status" value="3"/>
</dbReference>
<reference evidence="2" key="2">
    <citation type="submission" date="2025-08" db="UniProtKB">
        <authorList>
            <consortium name="Ensembl"/>
        </authorList>
    </citation>
    <scope>IDENTIFICATION</scope>
</reference>
<dbReference type="FunCoup" id="A0A287CVD2">
    <property type="interactions" value="794"/>
</dbReference>
<reference evidence="2" key="3">
    <citation type="submission" date="2025-09" db="UniProtKB">
        <authorList>
            <consortium name="Ensembl"/>
        </authorList>
    </citation>
    <scope>IDENTIFICATION</scope>
</reference>
<dbReference type="SUPFAM" id="SSF50978">
    <property type="entry name" value="WD40 repeat-like"/>
    <property type="match status" value="2"/>
</dbReference>
<name>A0A287CVD2_ICTTR</name>
<dbReference type="InterPro" id="IPR042411">
    <property type="entry name" value="WDR27"/>
</dbReference>
<evidence type="ECO:0000313" key="2">
    <source>
        <dbReference type="Ensembl" id="ENSSTOP00000025228.1"/>
    </source>
</evidence>
<keyword evidence="3" id="KW-1185">Reference proteome</keyword>
<dbReference type="EMBL" id="AGTP01022332">
    <property type="status" value="NOT_ANNOTATED_CDS"/>
    <property type="molecule type" value="Genomic_DNA"/>
</dbReference>
<dbReference type="EMBL" id="AGTP01022334">
    <property type="status" value="NOT_ANNOTATED_CDS"/>
    <property type="molecule type" value="Genomic_DNA"/>
</dbReference>